<dbReference type="Proteomes" id="UP000257109">
    <property type="component" value="Unassembled WGS sequence"/>
</dbReference>
<organism evidence="1 2">
    <name type="scientific">Mucuna pruriens</name>
    <name type="common">Velvet bean</name>
    <name type="synonym">Dolichos pruriens</name>
    <dbReference type="NCBI Taxonomy" id="157652"/>
    <lineage>
        <taxon>Eukaryota</taxon>
        <taxon>Viridiplantae</taxon>
        <taxon>Streptophyta</taxon>
        <taxon>Embryophyta</taxon>
        <taxon>Tracheophyta</taxon>
        <taxon>Spermatophyta</taxon>
        <taxon>Magnoliopsida</taxon>
        <taxon>eudicotyledons</taxon>
        <taxon>Gunneridae</taxon>
        <taxon>Pentapetalae</taxon>
        <taxon>rosids</taxon>
        <taxon>fabids</taxon>
        <taxon>Fabales</taxon>
        <taxon>Fabaceae</taxon>
        <taxon>Papilionoideae</taxon>
        <taxon>50 kb inversion clade</taxon>
        <taxon>NPAAA clade</taxon>
        <taxon>indigoferoid/millettioid clade</taxon>
        <taxon>Phaseoleae</taxon>
        <taxon>Mucuna</taxon>
    </lineage>
</organism>
<comment type="caution">
    <text evidence="1">The sequence shown here is derived from an EMBL/GenBank/DDBJ whole genome shotgun (WGS) entry which is preliminary data.</text>
</comment>
<keyword evidence="2" id="KW-1185">Reference proteome</keyword>
<sequence>MCWLERWDLFDSPDLRPPSSIYIRQLEEGFLLKRNSVIEEGIARGFQSNDKQKTKKELTRPPCAHSLTSALNYLHGSLPFLARRQTIFSEVPPSPKASISSIRDGAGTLTTLIGRGLGKIKKEDRKASVYLALKYTLQVQVLYLSVFGVCGQKVEHRMAVSRTPLSFSYLLSSITETRTYKGLGSSSPSKKSDLLPIF</sequence>
<evidence type="ECO:0000313" key="2">
    <source>
        <dbReference type="Proteomes" id="UP000257109"/>
    </source>
</evidence>
<evidence type="ECO:0000313" key="1">
    <source>
        <dbReference type="EMBL" id="RDY13464.1"/>
    </source>
</evidence>
<feature type="non-terminal residue" evidence="1">
    <location>
        <position position="1"/>
    </location>
</feature>
<name>A0A371IEP5_MUCPR</name>
<dbReference type="EMBL" id="QJKJ01000272">
    <property type="protein sequence ID" value="RDY13464.1"/>
    <property type="molecule type" value="Genomic_DNA"/>
</dbReference>
<dbReference type="OrthoDB" id="10469153at2759"/>
<dbReference type="AlphaFoldDB" id="A0A371IEP5"/>
<reference evidence="1" key="1">
    <citation type="submission" date="2018-05" db="EMBL/GenBank/DDBJ databases">
        <title>Draft genome of Mucuna pruriens seed.</title>
        <authorList>
            <person name="Nnadi N.E."/>
            <person name="Vos R."/>
            <person name="Hasami M.H."/>
            <person name="Devisetty U.K."/>
            <person name="Aguiy J.C."/>
        </authorList>
    </citation>
    <scope>NUCLEOTIDE SEQUENCE [LARGE SCALE GENOMIC DNA]</scope>
    <source>
        <strain evidence="1">JCA_2017</strain>
    </source>
</reference>
<accession>A0A371IEP5</accession>
<protein>
    <submittedName>
        <fullName evidence="1">Uncharacterized protein</fullName>
    </submittedName>
</protein>
<gene>
    <name evidence="1" type="ORF">CR513_01583</name>
</gene>
<proteinExistence type="predicted"/>